<gene>
    <name evidence="5" type="ORF">IMG5_195850</name>
</gene>
<evidence type="ECO:0000256" key="2">
    <source>
        <dbReference type="ARBA" id="ARBA00022737"/>
    </source>
</evidence>
<dbReference type="Gene3D" id="2.130.10.10">
    <property type="entry name" value="YVTN repeat-like/Quinoprotein amine dehydrogenase"/>
    <property type="match status" value="3"/>
</dbReference>
<evidence type="ECO:0000256" key="1">
    <source>
        <dbReference type="ARBA" id="ARBA00022574"/>
    </source>
</evidence>
<dbReference type="InParanoid" id="G0R501"/>
<dbReference type="SUPFAM" id="SSF158230">
    <property type="entry name" value="PRP4-like"/>
    <property type="match status" value="1"/>
</dbReference>
<dbReference type="SMART" id="SM00320">
    <property type="entry name" value="WD40"/>
    <property type="match status" value="7"/>
</dbReference>
<dbReference type="FunCoup" id="G0R501">
    <property type="interactions" value="44"/>
</dbReference>
<dbReference type="InterPro" id="IPR036322">
    <property type="entry name" value="WD40_repeat_dom_sf"/>
</dbReference>
<proteinExistence type="predicted"/>
<feature type="repeat" description="WD" evidence="3">
    <location>
        <begin position="172"/>
        <end position="222"/>
    </location>
</feature>
<dbReference type="GO" id="GO:0046540">
    <property type="term" value="C:U4/U6 x U5 tri-snRNP complex"/>
    <property type="evidence" value="ECO:0007669"/>
    <property type="project" value="TreeGrafter"/>
</dbReference>
<evidence type="ECO:0000313" key="5">
    <source>
        <dbReference type="EMBL" id="EGR27403.1"/>
    </source>
</evidence>
<keyword evidence="5" id="KW-0808">Transferase</keyword>
<dbReference type="SUPFAM" id="SSF50978">
    <property type="entry name" value="WD40 repeat-like"/>
    <property type="match status" value="1"/>
</dbReference>
<keyword evidence="5" id="KW-0687">Ribonucleoprotein</keyword>
<keyword evidence="6" id="KW-1185">Reference proteome</keyword>
<dbReference type="AlphaFoldDB" id="G0R501"/>
<dbReference type="Pfam" id="PF00400">
    <property type="entry name" value="WD40"/>
    <property type="match status" value="6"/>
</dbReference>
<dbReference type="GO" id="GO:0017070">
    <property type="term" value="F:U6 snRNA binding"/>
    <property type="evidence" value="ECO:0007669"/>
    <property type="project" value="TreeGrafter"/>
</dbReference>
<dbReference type="OMA" id="ARIDIAM"/>
<protein>
    <submittedName>
        <fullName evidence="5">U4 u6 small nuclear ribonucleoprotein, putative</fullName>
        <ecNumber evidence="5">2.3.1.48</ecNumber>
    </submittedName>
</protein>
<dbReference type="STRING" id="857967.G0R501"/>
<dbReference type="SMART" id="SM00500">
    <property type="entry name" value="SFM"/>
    <property type="match status" value="1"/>
</dbReference>
<dbReference type="PANTHER" id="PTHR19846">
    <property type="entry name" value="WD40 REPEAT PROTEIN"/>
    <property type="match status" value="1"/>
</dbReference>
<dbReference type="InterPro" id="IPR020472">
    <property type="entry name" value="WD40_PAC1"/>
</dbReference>
<dbReference type="GO" id="GO:0061733">
    <property type="term" value="F:protein-lysine-acetyltransferase activity"/>
    <property type="evidence" value="ECO:0007669"/>
    <property type="project" value="UniProtKB-EC"/>
</dbReference>
<feature type="repeat" description="WD" evidence="3">
    <location>
        <begin position="311"/>
        <end position="352"/>
    </location>
</feature>
<dbReference type="PROSITE" id="PS50082">
    <property type="entry name" value="WD_REPEATS_2"/>
    <property type="match status" value="6"/>
</dbReference>
<name>G0R501_ICHMU</name>
<dbReference type="InterPro" id="IPR014906">
    <property type="entry name" value="PRP4-like"/>
</dbReference>
<dbReference type="eggNOG" id="KOG0272">
    <property type="taxonomic scope" value="Eukaryota"/>
</dbReference>
<evidence type="ECO:0000313" key="6">
    <source>
        <dbReference type="Proteomes" id="UP000008983"/>
    </source>
</evidence>
<dbReference type="GeneID" id="14903475"/>
<dbReference type="PROSITE" id="PS50294">
    <property type="entry name" value="WD_REPEATS_REGION"/>
    <property type="match status" value="4"/>
</dbReference>
<dbReference type="CDD" id="cd00200">
    <property type="entry name" value="WD40"/>
    <property type="match status" value="1"/>
</dbReference>
<dbReference type="Proteomes" id="UP000008983">
    <property type="component" value="Unassembled WGS sequence"/>
</dbReference>
<feature type="repeat" description="WD" evidence="3">
    <location>
        <begin position="353"/>
        <end position="395"/>
    </location>
</feature>
<evidence type="ECO:0000259" key="4">
    <source>
        <dbReference type="SMART" id="SM00500"/>
    </source>
</evidence>
<dbReference type="InterPro" id="IPR036285">
    <property type="entry name" value="PRP4-like_sf"/>
</dbReference>
<dbReference type="PRINTS" id="PR00320">
    <property type="entry name" value="GPROTEINBRPT"/>
</dbReference>
<feature type="domain" description="Pre-mRNA processing factor 4 (PRP4)-like" evidence="4">
    <location>
        <begin position="5"/>
        <end position="59"/>
    </location>
</feature>
<organism evidence="5 6">
    <name type="scientific">Ichthyophthirius multifiliis</name>
    <name type="common">White spot disease agent</name>
    <name type="synonym">Ich</name>
    <dbReference type="NCBI Taxonomy" id="5932"/>
    <lineage>
        <taxon>Eukaryota</taxon>
        <taxon>Sar</taxon>
        <taxon>Alveolata</taxon>
        <taxon>Ciliophora</taxon>
        <taxon>Intramacronucleata</taxon>
        <taxon>Oligohymenophorea</taxon>
        <taxon>Hymenostomatida</taxon>
        <taxon>Ophryoglenina</taxon>
        <taxon>Ichthyophthirius</taxon>
    </lineage>
</organism>
<dbReference type="Gene3D" id="4.10.280.110">
    <property type="entry name" value="Pre-mRNA processing factor 4 domain"/>
    <property type="match status" value="1"/>
</dbReference>
<dbReference type="EMBL" id="GL984360">
    <property type="protein sequence ID" value="EGR27403.1"/>
    <property type="molecule type" value="Genomic_DNA"/>
</dbReference>
<dbReference type="InterPro" id="IPR015943">
    <property type="entry name" value="WD40/YVTN_repeat-like_dom_sf"/>
</dbReference>
<feature type="repeat" description="WD" evidence="3">
    <location>
        <begin position="396"/>
        <end position="432"/>
    </location>
</feature>
<dbReference type="RefSeq" id="XP_004024290.1">
    <property type="nucleotide sequence ID" value="XM_004024243.1"/>
</dbReference>
<dbReference type="EC" id="2.3.1.48" evidence="5"/>
<dbReference type="GO" id="GO:0000398">
    <property type="term" value="P:mRNA splicing, via spliceosome"/>
    <property type="evidence" value="ECO:0007669"/>
    <property type="project" value="TreeGrafter"/>
</dbReference>
<dbReference type="InterPro" id="IPR001680">
    <property type="entry name" value="WD40_rpt"/>
</dbReference>
<evidence type="ECO:0000256" key="3">
    <source>
        <dbReference type="PROSITE-ProRule" id="PRU00221"/>
    </source>
</evidence>
<keyword evidence="2" id="KW-0677">Repeat</keyword>
<feature type="repeat" description="WD" evidence="3">
    <location>
        <begin position="226"/>
        <end position="267"/>
    </location>
</feature>
<keyword evidence="1 3" id="KW-0853">WD repeat</keyword>
<dbReference type="GO" id="GO:0030621">
    <property type="term" value="F:U4 snRNA binding"/>
    <property type="evidence" value="ECO:0007669"/>
    <property type="project" value="TreeGrafter"/>
</dbReference>
<dbReference type="Pfam" id="PF08799">
    <property type="entry name" value="PRP4"/>
    <property type="match status" value="1"/>
</dbReference>
<sequence length="432" mass="49726">MTVPTNDKDVKNRLRQLGQPICYFGENNVDRRERLKRIQAEYIMQHGELPTFIKTEEKQKQNEENEHFYYPGIKELKEIREFISEYSLKKAALRVYKSKIFRMDEDPLIEEKKQIASINRAMKFDVCMSQFADSSTVSRGSFNLDCNFIATAGGSGVSKIWRVPQCDLVSRLEGHLSKVHDIQWNPAFQGTQEGGNYGVLATCSSDTNIRLWSFDDQRELQKSVVLSGHENRVNRLSFHQTGKYIISTSHDNTFRFWDIEKQKEIYTQTGYTKPVYANALHPDGSLLFAGDLSGYGMIWDLRTGRGILPLFGHHVKGILCADFSENGFQLVTGSDDNTLRVFDIRRKACMHVLPGHLKLVSDVKFQKGGSNYFVSVSYDNTLKLWNAKDFSLAKTYKSHESKITSVSLDYAQKYFATTSLDRKWMLWEVKDF</sequence>
<keyword evidence="5" id="KW-0012">Acyltransferase</keyword>
<dbReference type="OrthoDB" id="540662at2759"/>
<accession>G0R501</accession>
<feature type="repeat" description="WD" evidence="3">
    <location>
        <begin position="268"/>
        <end position="309"/>
    </location>
</feature>
<dbReference type="PANTHER" id="PTHR19846:SF0">
    <property type="entry name" value="PRE-MRNA PROCESSING FACTOR 4"/>
    <property type="match status" value="1"/>
</dbReference>
<reference evidence="5 6" key="1">
    <citation type="submission" date="2011-07" db="EMBL/GenBank/DDBJ databases">
        <authorList>
            <person name="Coyne R."/>
            <person name="Brami D."/>
            <person name="Johnson J."/>
            <person name="Hostetler J."/>
            <person name="Hannick L."/>
            <person name="Clark T."/>
            <person name="Cassidy-Hanley D."/>
            <person name="Inman J."/>
        </authorList>
    </citation>
    <scope>NUCLEOTIDE SEQUENCE [LARGE SCALE GENOMIC DNA]</scope>
    <source>
        <strain evidence="5 6">G5</strain>
    </source>
</reference>